<sequence>MGPCSMVSWAGEPPEASAVSTRRSTSSRLSALRQTIDSTVVAVSAICRLVKPLKNGSVSSMA</sequence>
<protein>
    <recommendedName>
        <fullName evidence="4">Transposase</fullName>
    </recommendedName>
</protein>
<name>A0ABQ3QKX2_9ACTN</name>
<evidence type="ECO:0000313" key="2">
    <source>
        <dbReference type="EMBL" id="GHI37917.1"/>
    </source>
</evidence>
<accession>A0ABQ3QKX2</accession>
<feature type="region of interest" description="Disordered" evidence="1">
    <location>
        <begin position="1"/>
        <end position="24"/>
    </location>
</feature>
<reference evidence="2" key="1">
    <citation type="submission" date="2024-05" db="EMBL/GenBank/DDBJ databases">
        <title>Whole genome shotgun sequence of Streptomyces violascens NBRC 12920.</title>
        <authorList>
            <person name="Komaki H."/>
            <person name="Tamura T."/>
        </authorList>
    </citation>
    <scope>NUCLEOTIDE SEQUENCE</scope>
    <source>
        <strain evidence="2">NBRC 12920</strain>
    </source>
</reference>
<evidence type="ECO:0000313" key="3">
    <source>
        <dbReference type="Proteomes" id="UP001050808"/>
    </source>
</evidence>
<evidence type="ECO:0000256" key="1">
    <source>
        <dbReference type="SAM" id="MobiDB-lite"/>
    </source>
</evidence>
<proteinExistence type="predicted"/>
<keyword evidence="3" id="KW-1185">Reference proteome</keyword>
<organism evidence="2 3">
    <name type="scientific">Streptomyces violascens</name>
    <dbReference type="NCBI Taxonomy" id="67381"/>
    <lineage>
        <taxon>Bacteria</taxon>
        <taxon>Bacillati</taxon>
        <taxon>Actinomycetota</taxon>
        <taxon>Actinomycetes</taxon>
        <taxon>Kitasatosporales</taxon>
        <taxon>Streptomycetaceae</taxon>
        <taxon>Streptomyces</taxon>
    </lineage>
</organism>
<gene>
    <name evidence="2" type="ORF">Sviol_23250</name>
</gene>
<evidence type="ECO:0008006" key="4">
    <source>
        <dbReference type="Google" id="ProtNLM"/>
    </source>
</evidence>
<dbReference type="Proteomes" id="UP001050808">
    <property type="component" value="Unassembled WGS sequence"/>
</dbReference>
<comment type="caution">
    <text evidence="2">The sequence shown here is derived from an EMBL/GenBank/DDBJ whole genome shotgun (WGS) entry which is preliminary data.</text>
</comment>
<dbReference type="EMBL" id="BNDY01000002">
    <property type="protein sequence ID" value="GHI37917.1"/>
    <property type="molecule type" value="Genomic_DNA"/>
</dbReference>